<evidence type="ECO:0000256" key="1">
    <source>
        <dbReference type="ARBA" id="ARBA00006817"/>
    </source>
</evidence>
<dbReference type="SUPFAM" id="SSF55961">
    <property type="entry name" value="Bet v1-like"/>
    <property type="match status" value="1"/>
</dbReference>
<evidence type="ECO:0000313" key="3">
    <source>
        <dbReference type="EMBL" id="AHF15841.1"/>
    </source>
</evidence>
<feature type="domain" description="Activator of Hsp90 ATPase homologue 1/2-like C-terminal" evidence="2">
    <location>
        <begin position="13"/>
        <end position="140"/>
    </location>
</feature>
<name>W0F3F8_9BACT</name>
<dbReference type="OrthoDB" id="2355173at2"/>
<evidence type="ECO:0000313" key="4">
    <source>
        <dbReference type="Proteomes" id="UP000003586"/>
    </source>
</evidence>
<dbReference type="EMBL" id="CP007035">
    <property type="protein sequence ID" value="AHF15841.1"/>
    <property type="molecule type" value="Genomic_DNA"/>
</dbReference>
<dbReference type="HOGENOM" id="CLU_108923_9_0_10"/>
<sequence>MESQTVVQEVIYNAPVEKVWQALTDKDQMKQWYFDIPDFNTAPGSRFDFYEGPKKKYRHRATITALIPLQKLQHTWAHPDQSKGTSLLTWELFPKGDQTRVHLTHSGLEQLADGGPAFAKENYEQGWNTIMNTSLRNFLER</sequence>
<protein>
    <submittedName>
        <fullName evidence="3">ATPase</fullName>
    </submittedName>
</protein>
<dbReference type="KEGG" id="nso:NIASO_13105"/>
<gene>
    <name evidence="3" type="ORF">NIASO_13105</name>
</gene>
<dbReference type="STRING" id="929713.NIASO_13105"/>
<dbReference type="AlphaFoldDB" id="W0F3F8"/>
<reference evidence="3 4" key="1">
    <citation type="submission" date="2013-12" db="EMBL/GenBank/DDBJ databases">
        <authorList>
            <consortium name="DOE Joint Genome Institute"/>
            <person name="Eisen J."/>
            <person name="Huntemann M."/>
            <person name="Han J."/>
            <person name="Chen A."/>
            <person name="Kyrpides N."/>
            <person name="Mavromatis K."/>
            <person name="Markowitz V."/>
            <person name="Palaniappan K."/>
            <person name="Ivanova N."/>
            <person name="Schaumberg A."/>
            <person name="Pati A."/>
            <person name="Liolios K."/>
            <person name="Nordberg H.P."/>
            <person name="Cantor M.N."/>
            <person name="Hua S.X."/>
            <person name="Woyke T."/>
        </authorList>
    </citation>
    <scope>NUCLEOTIDE SEQUENCE [LARGE SCALE GENOMIC DNA]</scope>
    <source>
        <strain evidence="4">DSM 19437</strain>
    </source>
</reference>
<dbReference type="Proteomes" id="UP000003586">
    <property type="component" value="Chromosome"/>
</dbReference>
<dbReference type="eggNOG" id="COG3832">
    <property type="taxonomic scope" value="Bacteria"/>
</dbReference>
<accession>W0F3F8</accession>
<dbReference type="InterPro" id="IPR023393">
    <property type="entry name" value="START-like_dom_sf"/>
</dbReference>
<organism evidence="3 4">
    <name type="scientific">Niabella soli DSM 19437</name>
    <dbReference type="NCBI Taxonomy" id="929713"/>
    <lineage>
        <taxon>Bacteria</taxon>
        <taxon>Pseudomonadati</taxon>
        <taxon>Bacteroidota</taxon>
        <taxon>Chitinophagia</taxon>
        <taxon>Chitinophagales</taxon>
        <taxon>Chitinophagaceae</taxon>
        <taxon>Niabella</taxon>
    </lineage>
</organism>
<evidence type="ECO:0000259" key="2">
    <source>
        <dbReference type="Pfam" id="PF08327"/>
    </source>
</evidence>
<proteinExistence type="inferred from homology"/>
<comment type="similarity">
    <text evidence="1">Belongs to the AHA1 family.</text>
</comment>
<keyword evidence="4" id="KW-1185">Reference proteome</keyword>
<dbReference type="InterPro" id="IPR013538">
    <property type="entry name" value="ASHA1/2-like_C"/>
</dbReference>
<dbReference type="Pfam" id="PF08327">
    <property type="entry name" value="AHSA1"/>
    <property type="match status" value="1"/>
</dbReference>
<dbReference type="CDD" id="cd07814">
    <property type="entry name" value="SRPBCC_CalC_Aha1-like"/>
    <property type="match status" value="1"/>
</dbReference>
<dbReference type="Gene3D" id="3.30.530.20">
    <property type="match status" value="1"/>
</dbReference>
<dbReference type="RefSeq" id="WP_008586173.1">
    <property type="nucleotide sequence ID" value="NZ_CP007035.1"/>
</dbReference>